<dbReference type="EC" id="2.1.1.297" evidence="5"/>
<feature type="binding site" evidence="5">
    <location>
        <begin position="185"/>
        <end position="188"/>
    </location>
    <ligand>
        <name>substrate</name>
    </ligand>
</feature>
<proteinExistence type="inferred from homology"/>
<dbReference type="SUPFAM" id="SSF53335">
    <property type="entry name" value="S-adenosyl-L-methionine-dependent methyltransferases"/>
    <property type="match status" value="1"/>
</dbReference>
<name>A0A1T2L0K9_9GAMM</name>
<dbReference type="Pfam" id="PF05175">
    <property type="entry name" value="MTS"/>
    <property type="match status" value="1"/>
</dbReference>
<feature type="binding site" evidence="5">
    <location>
        <position position="142"/>
    </location>
    <ligand>
        <name>S-adenosyl-L-methionine</name>
        <dbReference type="ChEBI" id="CHEBI:59789"/>
    </ligand>
</feature>
<comment type="caution">
    <text evidence="8">The sequence shown here is derived from an EMBL/GenBank/DDBJ whole genome shotgun (WGS) entry which is preliminary data.</text>
</comment>
<reference evidence="8 9" key="1">
    <citation type="submission" date="2016-11" db="EMBL/GenBank/DDBJ databases">
        <title>Mixed transmission modes and dynamic genome evolution in an obligate animal-bacterial symbiosis.</title>
        <authorList>
            <person name="Russell S.L."/>
            <person name="Corbett-Detig R.B."/>
            <person name="Cavanaugh C.M."/>
        </authorList>
    </citation>
    <scope>NUCLEOTIDE SEQUENCE [LARGE SCALE GENOMIC DNA]</scope>
    <source>
        <strain evidence="8">Sveles-Q1</strain>
    </source>
</reference>
<feature type="domain" description="Release factor glutamine methyltransferase N-terminal" evidence="7">
    <location>
        <begin position="7"/>
        <end position="74"/>
    </location>
</feature>
<feature type="binding site" evidence="5">
    <location>
        <position position="170"/>
    </location>
    <ligand>
        <name>S-adenosyl-L-methionine</name>
        <dbReference type="ChEBI" id="CHEBI:59789"/>
    </ligand>
</feature>
<dbReference type="FunFam" id="3.40.50.150:FF:000053">
    <property type="entry name" value="Release factor glutamine methyltransferase"/>
    <property type="match status" value="1"/>
</dbReference>
<dbReference type="CDD" id="cd02440">
    <property type="entry name" value="AdoMet_MTases"/>
    <property type="match status" value="1"/>
</dbReference>
<evidence type="ECO:0000256" key="2">
    <source>
        <dbReference type="ARBA" id="ARBA00022679"/>
    </source>
</evidence>
<dbReference type="OrthoDB" id="9800643at2"/>
<dbReference type="Gene3D" id="3.40.50.150">
    <property type="entry name" value="Vaccinia Virus protein VP39"/>
    <property type="match status" value="1"/>
</dbReference>
<comment type="function">
    <text evidence="5">Methylates the class 1 translation termination release factors RF1/PrfA and RF2/PrfB on the glutamine residue of the universally conserved GGQ motif.</text>
</comment>
<dbReference type="EMBL" id="MPRL01000079">
    <property type="protein sequence ID" value="OOZ38618.1"/>
    <property type="molecule type" value="Genomic_DNA"/>
</dbReference>
<dbReference type="GO" id="GO:0102559">
    <property type="term" value="F:peptide chain release factor N(5)-glutamine methyltransferase activity"/>
    <property type="evidence" value="ECO:0007669"/>
    <property type="project" value="UniProtKB-EC"/>
</dbReference>
<evidence type="ECO:0000256" key="4">
    <source>
        <dbReference type="ARBA" id="ARBA00048391"/>
    </source>
</evidence>
<evidence type="ECO:0000313" key="9">
    <source>
        <dbReference type="Proteomes" id="UP000191110"/>
    </source>
</evidence>
<dbReference type="PROSITE" id="PS00092">
    <property type="entry name" value="N6_MTASE"/>
    <property type="match status" value="1"/>
</dbReference>
<evidence type="ECO:0000259" key="7">
    <source>
        <dbReference type="Pfam" id="PF17827"/>
    </source>
</evidence>
<feature type="binding site" evidence="5">
    <location>
        <position position="185"/>
    </location>
    <ligand>
        <name>S-adenosyl-L-methionine</name>
        <dbReference type="ChEBI" id="CHEBI:59789"/>
    </ligand>
</feature>
<comment type="catalytic activity">
    <reaction evidence="4 5">
        <text>L-glutaminyl-[peptide chain release factor] + S-adenosyl-L-methionine = N(5)-methyl-L-glutaminyl-[peptide chain release factor] + S-adenosyl-L-homocysteine + H(+)</text>
        <dbReference type="Rhea" id="RHEA:42896"/>
        <dbReference type="Rhea" id="RHEA-COMP:10271"/>
        <dbReference type="Rhea" id="RHEA-COMP:10272"/>
        <dbReference type="ChEBI" id="CHEBI:15378"/>
        <dbReference type="ChEBI" id="CHEBI:30011"/>
        <dbReference type="ChEBI" id="CHEBI:57856"/>
        <dbReference type="ChEBI" id="CHEBI:59789"/>
        <dbReference type="ChEBI" id="CHEBI:61891"/>
        <dbReference type="EC" id="2.1.1.297"/>
    </reaction>
</comment>
<dbReference type="InterPro" id="IPR050320">
    <property type="entry name" value="N5-glutamine_MTase"/>
</dbReference>
<dbReference type="InterPro" id="IPR002052">
    <property type="entry name" value="DNA_methylase_N6_adenine_CS"/>
</dbReference>
<dbReference type="HAMAP" id="MF_02126">
    <property type="entry name" value="RF_methyltr_PrmC"/>
    <property type="match status" value="1"/>
</dbReference>
<dbReference type="PANTHER" id="PTHR18895">
    <property type="entry name" value="HEMK METHYLTRANSFERASE"/>
    <property type="match status" value="1"/>
</dbReference>
<keyword evidence="9" id="KW-1185">Reference proteome</keyword>
<keyword evidence="3 5" id="KW-0949">S-adenosyl-L-methionine</keyword>
<evidence type="ECO:0000259" key="6">
    <source>
        <dbReference type="Pfam" id="PF05175"/>
    </source>
</evidence>
<organism evidence="8 9">
    <name type="scientific">Solemya pervernicosa gill symbiont</name>
    <dbReference type="NCBI Taxonomy" id="642797"/>
    <lineage>
        <taxon>Bacteria</taxon>
        <taxon>Pseudomonadati</taxon>
        <taxon>Pseudomonadota</taxon>
        <taxon>Gammaproteobacteria</taxon>
        <taxon>sulfur-oxidizing symbionts</taxon>
    </lineage>
</organism>
<protein>
    <recommendedName>
        <fullName evidence="5">Release factor glutamine methyltransferase</fullName>
        <shortName evidence="5">RF MTase</shortName>
        <ecNumber evidence="5">2.1.1.297</ecNumber>
    </recommendedName>
    <alternativeName>
        <fullName evidence="5">N5-glutamine methyltransferase PrmC</fullName>
    </alternativeName>
    <alternativeName>
        <fullName evidence="5">Protein-(glutamine-N5) MTase PrmC</fullName>
    </alternativeName>
    <alternativeName>
        <fullName evidence="5">Protein-glutamine N-methyltransferase PrmC</fullName>
    </alternativeName>
</protein>
<dbReference type="RefSeq" id="WP_078484877.1">
    <property type="nucleotide sequence ID" value="NZ_MPRL01000079.1"/>
</dbReference>
<dbReference type="InterPro" id="IPR029063">
    <property type="entry name" value="SAM-dependent_MTases_sf"/>
</dbReference>
<dbReference type="GO" id="GO:0032259">
    <property type="term" value="P:methylation"/>
    <property type="evidence" value="ECO:0007669"/>
    <property type="project" value="UniProtKB-KW"/>
</dbReference>
<dbReference type="AlphaFoldDB" id="A0A1T2L0K9"/>
<dbReference type="Pfam" id="PF17827">
    <property type="entry name" value="PrmC_N"/>
    <property type="match status" value="1"/>
</dbReference>
<sequence length="279" mass="30839">MDIESQLKWATQQLESHSESPQLDAELLLCHILDKSRTYLRAWPEKHLDSDTESRFRALIAARAEGRPVAHLIGQREFWSLALKVTADTLIPRPDTETLVESALTIIPVDAQWTIADLGTGSGAISLAIAHERPACHLIATDRSEAALSVAQQNAERHAINNIEFRLGSWCTPLQEEQYEMILSNPPYIEADDPHLHQGDVRFEPLSALASGSDGLDDIRQIAVCALNHLKPNGHLCLEHGYNQAEPVHGLLTEMGYANISQQRDLGGHIRTSCGQKTA</sequence>
<dbReference type="InterPro" id="IPR019874">
    <property type="entry name" value="RF_methyltr_PrmC"/>
</dbReference>
<feature type="domain" description="Methyltransferase small" evidence="6">
    <location>
        <begin position="107"/>
        <end position="191"/>
    </location>
</feature>
<dbReference type="NCBIfam" id="TIGR03534">
    <property type="entry name" value="RF_mod_PrmC"/>
    <property type="match status" value="1"/>
</dbReference>
<comment type="similarity">
    <text evidence="5">Belongs to the protein N5-glutamine methyltransferase family. PrmC subfamily.</text>
</comment>
<gene>
    <name evidence="5" type="primary">prmC</name>
    <name evidence="8" type="ORF">BOW53_14865</name>
</gene>
<accession>A0A1T2L0K9</accession>
<dbReference type="NCBIfam" id="TIGR00536">
    <property type="entry name" value="hemK_fam"/>
    <property type="match status" value="1"/>
</dbReference>
<keyword evidence="1 5" id="KW-0489">Methyltransferase</keyword>
<dbReference type="GO" id="GO:0003676">
    <property type="term" value="F:nucleic acid binding"/>
    <property type="evidence" value="ECO:0007669"/>
    <property type="project" value="InterPro"/>
</dbReference>
<keyword evidence="2 5" id="KW-0808">Transferase</keyword>
<evidence type="ECO:0000256" key="5">
    <source>
        <dbReference type="HAMAP-Rule" id="MF_02126"/>
    </source>
</evidence>
<dbReference type="Gene3D" id="1.10.8.10">
    <property type="entry name" value="DNA helicase RuvA subunit, C-terminal domain"/>
    <property type="match status" value="1"/>
</dbReference>
<dbReference type="InterPro" id="IPR040758">
    <property type="entry name" value="PrmC_N"/>
</dbReference>
<evidence type="ECO:0000256" key="3">
    <source>
        <dbReference type="ARBA" id="ARBA00022691"/>
    </source>
</evidence>
<feature type="binding site" evidence="5">
    <location>
        <begin position="119"/>
        <end position="123"/>
    </location>
    <ligand>
        <name>S-adenosyl-L-methionine</name>
        <dbReference type="ChEBI" id="CHEBI:59789"/>
    </ligand>
</feature>
<dbReference type="InterPro" id="IPR007848">
    <property type="entry name" value="Small_mtfrase_dom"/>
</dbReference>
<evidence type="ECO:0000313" key="8">
    <source>
        <dbReference type="EMBL" id="OOZ38618.1"/>
    </source>
</evidence>
<evidence type="ECO:0000256" key="1">
    <source>
        <dbReference type="ARBA" id="ARBA00022603"/>
    </source>
</evidence>
<dbReference type="Proteomes" id="UP000191110">
    <property type="component" value="Unassembled WGS sequence"/>
</dbReference>
<dbReference type="InterPro" id="IPR004556">
    <property type="entry name" value="HemK-like"/>
</dbReference>
<dbReference type="PANTHER" id="PTHR18895:SF74">
    <property type="entry name" value="MTRF1L RELEASE FACTOR GLUTAMINE METHYLTRANSFERASE"/>
    <property type="match status" value="1"/>
</dbReference>